<evidence type="ECO:0000313" key="8">
    <source>
        <dbReference type="EMBL" id="OIQ91226.1"/>
    </source>
</evidence>
<evidence type="ECO:0000256" key="2">
    <source>
        <dbReference type="ARBA" id="ARBA00012418"/>
    </source>
</evidence>
<gene>
    <name evidence="8" type="primary">rpoZ_9</name>
    <name evidence="8" type="ORF">GALL_268880</name>
</gene>
<dbReference type="GO" id="GO:0003899">
    <property type="term" value="F:DNA-directed RNA polymerase activity"/>
    <property type="evidence" value="ECO:0007669"/>
    <property type="project" value="UniProtKB-EC"/>
</dbReference>
<keyword evidence="3 8" id="KW-0240">DNA-directed RNA polymerase</keyword>
<reference evidence="8" key="1">
    <citation type="submission" date="2016-10" db="EMBL/GenBank/DDBJ databases">
        <title>Sequence of Gallionella enrichment culture.</title>
        <authorList>
            <person name="Poehlein A."/>
            <person name="Muehling M."/>
            <person name="Daniel R."/>
        </authorList>
    </citation>
    <scope>NUCLEOTIDE SEQUENCE</scope>
</reference>
<keyword evidence="5 8" id="KW-0548">Nucleotidyltransferase</keyword>
<dbReference type="SMART" id="SM01409">
    <property type="entry name" value="RNA_pol_Rpb6"/>
    <property type="match status" value="1"/>
</dbReference>
<dbReference type="GO" id="GO:0003677">
    <property type="term" value="F:DNA binding"/>
    <property type="evidence" value="ECO:0007669"/>
    <property type="project" value="InterPro"/>
</dbReference>
<dbReference type="PANTHER" id="PTHR34476">
    <property type="entry name" value="DNA-DIRECTED RNA POLYMERASE SUBUNIT OMEGA"/>
    <property type="match status" value="1"/>
</dbReference>
<dbReference type="HAMAP" id="MF_00366">
    <property type="entry name" value="RNApol_bact_RpoZ"/>
    <property type="match status" value="1"/>
</dbReference>
<evidence type="ECO:0000256" key="4">
    <source>
        <dbReference type="ARBA" id="ARBA00022679"/>
    </source>
</evidence>
<accession>A0A1J5R756</accession>
<keyword evidence="6" id="KW-0804">Transcription</keyword>
<dbReference type="Gene3D" id="3.90.940.10">
    <property type="match status" value="1"/>
</dbReference>
<keyword evidence="4 8" id="KW-0808">Transferase</keyword>
<comment type="similarity">
    <text evidence="1">Belongs to the RNA polymerase subunit omega family.</text>
</comment>
<protein>
    <recommendedName>
        <fullName evidence="2">DNA-directed RNA polymerase</fullName>
        <ecNumber evidence="2">2.7.7.6</ecNumber>
    </recommendedName>
</protein>
<dbReference type="GO" id="GO:0000428">
    <property type="term" value="C:DNA-directed RNA polymerase complex"/>
    <property type="evidence" value="ECO:0007669"/>
    <property type="project" value="UniProtKB-KW"/>
</dbReference>
<dbReference type="NCBIfam" id="TIGR00690">
    <property type="entry name" value="rpoZ"/>
    <property type="match status" value="1"/>
</dbReference>
<evidence type="ECO:0000256" key="5">
    <source>
        <dbReference type="ARBA" id="ARBA00022695"/>
    </source>
</evidence>
<dbReference type="Pfam" id="PF01192">
    <property type="entry name" value="RNA_pol_Rpb6"/>
    <property type="match status" value="1"/>
</dbReference>
<dbReference type="EC" id="2.7.7.6" evidence="2"/>
<dbReference type="InterPro" id="IPR003716">
    <property type="entry name" value="DNA-dir_RNA_pol_omega"/>
</dbReference>
<name>A0A1J5R756_9ZZZZ</name>
<dbReference type="AlphaFoldDB" id="A0A1J5R756"/>
<evidence type="ECO:0000256" key="7">
    <source>
        <dbReference type="ARBA" id="ARBA00048552"/>
    </source>
</evidence>
<dbReference type="GO" id="GO:0006351">
    <property type="term" value="P:DNA-templated transcription"/>
    <property type="evidence" value="ECO:0007669"/>
    <property type="project" value="InterPro"/>
</dbReference>
<organism evidence="8">
    <name type="scientific">mine drainage metagenome</name>
    <dbReference type="NCBI Taxonomy" id="410659"/>
    <lineage>
        <taxon>unclassified sequences</taxon>
        <taxon>metagenomes</taxon>
        <taxon>ecological metagenomes</taxon>
    </lineage>
</organism>
<dbReference type="SUPFAM" id="SSF63562">
    <property type="entry name" value="RPB6/omega subunit-like"/>
    <property type="match status" value="1"/>
</dbReference>
<comment type="caution">
    <text evidence="8">The sequence shown here is derived from an EMBL/GenBank/DDBJ whole genome shotgun (WGS) entry which is preliminary data.</text>
</comment>
<comment type="catalytic activity">
    <reaction evidence="7">
        <text>RNA(n) + a ribonucleoside 5'-triphosphate = RNA(n+1) + diphosphate</text>
        <dbReference type="Rhea" id="RHEA:21248"/>
        <dbReference type="Rhea" id="RHEA-COMP:14527"/>
        <dbReference type="Rhea" id="RHEA-COMP:17342"/>
        <dbReference type="ChEBI" id="CHEBI:33019"/>
        <dbReference type="ChEBI" id="CHEBI:61557"/>
        <dbReference type="ChEBI" id="CHEBI:140395"/>
        <dbReference type="EC" id="2.7.7.6"/>
    </reaction>
</comment>
<dbReference type="EMBL" id="MLJW01000266">
    <property type="protein sequence ID" value="OIQ91226.1"/>
    <property type="molecule type" value="Genomic_DNA"/>
</dbReference>
<sequence>MARITIEDCMKRIPNRFQLTLVATYRARQITLGGTPQVEGDRDKATVIALREIAAGMVGLELLNRGQA</sequence>
<evidence type="ECO:0000256" key="3">
    <source>
        <dbReference type="ARBA" id="ARBA00022478"/>
    </source>
</evidence>
<dbReference type="InterPro" id="IPR036161">
    <property type="entry name" value="RPB6/omega-like_sf"/>
</dbReference>
<proteinExistence type="inferred from homology"/>
<evidence type="ECO:0000256" key="1">
    <source>
        <dbReference type="ARBA" id="ARBA00006711"/>
    </source>
</evidence>
<evidence type="ECO:0000256" key="6">
    <source>
        <dbReference type="ARBA" id="ARBA00023163"/>
    </source>
</evidence>
<dbReference type="InterPro" id="IPR006110">
    <property type="entry name" value="Pol_omega/Rpo6/RPB6"/>
</dbReference>
<dbReference type="PANTHER" id="PTHR34476:SF1">
    <property type="entry name" value="DNA-DIRECTED RNA POLYMERASE SUBUNIT OMEGA"/>
    <property type="match status" value="1"/>
</dbReference>